<evidence type="ECO:0000259" key="7">
    <source>
        <dbReference type="PROSITE" id="PS50893"/>
    </source>
</evidence>
<gene>
    <name evidence="8" type="ORF">IAD22_01930</name>
</gene>
<sequence>MLSLENIYLTFNPNTANEKVALNGVSLNLEKGDFVTIIGSNGAGKSTMLNAIAGTFIPDSGKITLDGVNITNMPNHKRAKYMGRLFQDPLKGTAPNMTIEENLALSYGRGTRRGFGIGVRKSDEKFYKETLSRLGLGLEDRLKTKVGLLSGGQRQALTLLMATIVTPKLLLLDEHTAALDPVTAKKVMDLTNSIVKENNITTMMVTHNISDALTTGNKTIVMSGGKIVMVLSGEERKGMTLEKLMKLYSDTANDSFTDKMIL</sequence>
<dbReference type="PROSITE" id="PS50893">
    <property type="entry name" value="ABC_TRANSPORTER_2"/>
    <property type="match status" value="1"/>
</dbReference>
<dbReference type="InterPro" id="IPR017871">
    <property type="entry name" value="ABC_transporter-like_CS"/>
</dbReference>
<keyword evidence="6" id="KW-0472">Membrane</keyword>
<organism evidence="8 9">
    <name type="scientific">Candidatus Limousia pullorum</name>
    <dbReference type="NCBI Taxonomy" id="2840860"/>
    <lineage>
        <taxon>Bacteria</taxon>
        <taxon>Bacillati</taxon>
        <taxon>Bacillota</taxon>
        <taxon>Clostridia</taxon>
        <taxon>Eubacteriales</taxon>
        <taxon>Oscillospiraceae</taxon>
        <taxon>Oscillospiraceae incertae sedis</taxon>
        <taxon>Candidatus Limousia</taxon>
    </lineage>
</organism>
<dbReference type="AlphaFoldDB" id="A0A9D1S756"/>
<keyword evidence="2" id="KW-0813">Transport</keyword>
<comment type="caution">
    <text evidence="8">The sequence shown here is derived from an EMBL/GenBank/DDBJ whole genome shotgun (WGS) entry which is preliminary data.</text>
</comment>
<evidence type="ECO:0000313" key="9">
    <source>
        <dbReference type="Proteomes" id="UP000824118"/>
    </source>
</evidence>
<evidence type="ECO:0000256" key="4">
    <source>
        <dbReference type="ARBA" id="ARBA00022741"/>
    </source>
</evidence>
<dbReference type="SUPFAM" id="SSF52540">
    <property type="entry name" value="P-loop containing nucleoside triphosphate hydrolases"/>
    <property type="match status" value="1"/>
</dbReference>
<reference evidence="8" key="2">
    <citation type="journal article" date="2021" name="PeerJ">
        <title>Extensive microbial diversity within the chicken gut microbiome revealed by metagenomics and culture.</title>
        <authorList>
            <person name="Gilroy R."/>
            <person name="Ravi A."/>
            <person name="Getino M."/>
            <person name="Pursley I."/>
            <person name="Horton D.L."/>
            <person name="Alikhan N.F."/>
            <person name="Baker D."/>
            <person name="Gharbi K."/>
            <person name="Hall N."/>
            <person name="Watson M."/>
            <person name="Adriaenssens E.M."/>
            <person name="Foster-Nyarko E."/>
            <person name="Jarju S."/>
            <person name="Secka A."/>
            <person name="Antonio M."/>
            <person name="Oren A."/>
            <person name="Chaudhuri R.R."/>
            <person name="La Ragione R."/>
            <person name="Hildebrand F."/>
            <person name="Pallen M.J."/>
        </authorList>
    </citation>
    <scope>NUCLEOTIDE SEQUENCE</scope>
    <source>
        <strain evidence="8">ChiGjej1B1-1684</strain>
    </source>
</reference>
<reference evidence="8" key="1">
    <citation type="submission" date="2020-10" db="EMBL/GenBank/DDBJ databases">
        <authorList>
            <person name="Gilroy R."/>
        </authorList>
    </citation>
    <scope>NUCLEOTIDE SEQUENCE</scope>
    <source>
        <strain evidence="8">ChiGjej1B1-1684</strain>
    </source>
</reference>
<dbReference type="InterPro" id="IPR003439">
    <property type="entry name" value="ABC_transporter-like_ATP-bd"/>
</dbReference>
<dbReference type="PANTHER" id="PTHR42788:SF7">
    <property type="entry name" value="NITRATE ABC TRANSPORTER ATP-BINDING PROTEIN"/>
    <property type="match status" value="1"/>
</dbReference>
<dbReference type="InterPro" id="IPR050166">
    <property type="entry name" value="ABC_transporter_ATP-bind"/>
</dbReference>
<feature type="domain" description="ABC transporter" evidence="7">
    <location>
        <begin position="2"/>
        <end position="249"/>
    </location>
</feature>
<dbReference type="PANTHER" id="PTHR42788">
    <property type="entry name" value="TAURINE IMPORT ATP-BINDING PROTEIN-RELATED"/>
    <property type="match status" value="1"/>
</dbReference>
<proteinExistence type="predicted"/>
<keyword evidence="3" id="KW-1003">Cell membrane</keyword>
<dbReference type="Pfam" id="PF00005">
    <property type="entry name" value="ABC_tran"/>
    <property type="match status" value="1"/>
</dbReference>
<keyword evidence="5 8" id="KW-0067">ATP-binding</keyword>
<dbReference type="GO" id="GO:0005524">
    <property type="term" value="F:ATP binding"/>
    <property type="evidence" value="ECO:0007669"/>
    <property type="project" value="UniProtKB-KW"/>
</dbReference>
<dbReference type="Gene3D" id="3.40.50.300">
    <property type="entry name" value="P-loop containing nucleotide triphosphate hydrolases"/>
    <property type="match status" value="1"/>
</dbReference>
<dbReference type="PROSITE" id="PS00211">
    <property type="entry name" value="ABC_TRANSPORTER_1"/>
    <property type="match status" value="1"/>
</dbReference>
<comment type="subcellular location">
    <subcellularLocation>
        <location evidence="1">Cell membrane</location>
        <topology evidence="1">Peripheral membrane protein</topology>
    </subcellularLocation>
</comment>
<evidence type="ECO:0000313" key="8">
    <source>
        <dbReference type="EMBL" id="HIU49759.1"/>
    </source>
</evidence>
<protein>
    <submittedName>
        <fullName evidence="8">ATP-binding cassette domain-containing protein</fullName>
    </submittedName>
</protein>
<evidence type="ECO:0000256" key="3">
    <source>
        <dbReference type="ARBA" id="ARBA00022475"/>
    </source>
</evidence>
<evidence type="ECO:0000256" key="6">
    <source>
        <dbReference type="ARBA" id="ARBA00023136"/>
    </source>
</evidence>
<accession>A0A9D1S756</accession>
<evidence type="ECO:0000256" key="1">
    <source>
        <dbReference type="ARBA" id="ARBA00004202"/>
    </source>
</evidence>
<dbReference type="InterPro" id="IPR027417">
    <property type="entry name" value="P-loop_NTPase"/>
</dbReference>
<dbReference type="InterPro" id="IPR003593">
    <property type="entry name" value="AAA+_ATPase"/>
</dbReference>
<name>A0A9D1S756_9FIRM</name>
<evidence type="ECO:0000256" key="2">
    <source>
        <dbReference type="ARBA" id="ARBA00022448"/>
    </source>
</evidence>
<keyword evidence="4" id="KW-0547">Nucleotide-binding</keyword>
<dbReference type="SMART" id="SM00382">
    <property type="entry name" value="AAA"/>
    <property type="match status" value="1"/>
</dbReference>
<evidence type="ECO:0000256" key="5">
    <source>
        <dbReference type="ARBA" id="ARBA00022840"/>
    </source>
</evidence>
<dbReference type="GO" id="GO:0005886">
    <property type="term" value="C:plasma membrane"/>
    <property type="evidence" value="ECO:0007669"/>
    <property type="project" value="UniProtKB-SubCell"/>
</dbReference>
<dbReference type="GO" id="GO:0016887">
    <property type="term" value="F:ATP hydrolysis activity"/>
    <property type="evidence" value="ECO:0007669"/>
    <property type="project" value="InterPro"/>
</dbReference>
<dbReference type="Proteomes" id="UP000824118">
    <property type="component" value="Unassembled WGS sequence"/>
</dbReference>
<dbReference type="EMBL" id="DVNG01000028">
    <property type="protein sequence ID" value="HIU49759.1"/>
    <property type="molecule type" value="Genomic_DNA"/>
</dbReference>